<reference evidence="6" key="1">
    <citation type="submission" date="2020-01" db="EMBL/GenBank/DDBJ databases">
        <authorList>
            <person name="Meier V. D."/>
            <person name="Meier V D."/>
        </authorList>
    </citation>
    <scope>NUCLEOTIDE SEQUENCE</scope>
    <source>
        <strain evidence="6">HLG_WM_MAG_08</strain>
    </source>
</reference>
<feature type="transmembrane region" description="Helical" evidence="4">
    <location>
        <begin position="106"/>
        <end position="134"/>
    </location>
</feature>
<dbReference type="SMART" id="SM00388">
    <property type="entry name" value="HisKA"/>
    <property type="match status" value="1"/>
</dbReference>
<dbReference type="SUPFAM" id="SSF47384">
    <property type="entry name" value="Homodimeric domain of signal transducing histidine kinase"/>
    <property type="match status" value="1"/>
</dbReference>
<evidence type="ECO:0000256" key="4">
    <source>
        <dbReference type="SAM" id="Phobius"/>
    </source>
</evidence>
<protein>
    <recommendedName>
        <fullName evidence="2">histidine kinase</fullName>
        <ecNumber evidence="2">2.7.13.3</ecNumber>
    </recommendedName>
</protein>
<keyword evidence="4" id="KW-0812">Transmembrane</keyword>
<dbReference type="SMART" id="SM00387">
    <property type="entry name" value="HATPase_c"/>
    <property type="match status" value="1"/>
</dbReference>
<evidence type="ECO:0000256" key="1">
    <source>
        <dbReference type="ARBA" id="ARBA00000085"/>
    </source>
</evidence>
<dbReference type="Pfam" id="PF00512">
    <property type="entry name" value="HisKA"/>
    <property type="match status" value="1"/>
</dbReference>
<evidence type="ECO:0000256" key="2">
    <source>
        <dbReference type="ARBA" id="ARBA00012438"/>
    </source>
</evidence>
<comment type="catalytic activity">
    <reaction evidence="1">
        <text>ATP + protein L-histidine = ADP + protein N-phospho-L-histidine.</text>
        <dbReference type="EC" id="2.7.13.3"/>
    </reaction>
</comment>
<dbReference type="PANTHER" id="PTHR43065:SF52">
    <property type="entry name" value="SENSOR PROTEIN KINASE PILS"/>
    <property type="match status" value="1"/>
</dbReference>
<dbReference type="InterPro" id="IPR003661">
    <property type="entry name" value="HisK_dim/P_dom"/>
</dbReference>
<dbReference type="Pfam" id="PF02518">
    <property type="entry name" value="HATPase_c"/>
    <property type="match status" value="1"/>
</dbReference>
<dbReference type="PROSITE" id="PS50109">
    <property type="entry name" value="HIS_KIN"/>
    <property type="match status" value="1"/>
</dbReference>
<dbReference type="EMBL" id="CACVAV010000190">
    <property type="protein sequence ID" value="CAA6811760.1"/>
    <property type="molecule type" value="Genomic_DNA"/>
</dbReference>
<sequence length="556" mass="62088">MQSGARTTSATQQQTVKTTVNTLEQAAPFFLHEDPWNLLRLYHVYRLALSGALILAMVSESNLIMLGTHDFLFFKWLTSVYLLIAIVSNLTSYFEWPDLTTQGVGYVLIDILVLFGILYSSGGVSAGVGVLLVIPVLIPYICSPGYVSILLAALTGMGLIGMEVWLGMQQGQPVSSSLSHSGIIALFIMLASWLGDRWIQKASQMAKLANRRGIDLANMSQLNQSILDRLESGILVIENSGSIRHMNAAGWSLLGSPGNWRSKPLKVFAPELDEHYQHWLSSISPRTASFDLRHQQATELRARFTQLGRHSRQTTMINLEDTSEQREKVQGVKLASLGQLTASIAHEIRNPLGAISHAAQLMTESQNLDKADTRLLQIIQSNAKRMNLTIESVLNLSRKKNPNRERLPLKGWLYSFLRDFILQHNLKEKQVSLFIEPADLMIEFDPAHLHQIMWNLCRNAVKYAHDTPQKLQLDIQGGMPSHSRDVFINVIDNGRGMPEASRQRLFEPFFTTSTKGTGLGLFMSRELCLSNGATLEYSPLPTDGSCFRIVFSCAQH</sequence>
<evidence type="ECO:0000259" key="5">
    <source>
        <dbReference type="PROSITE" id="PS50109"/>
    </source>
</evidence>
<dbReference type="CDD" id="cd00082">
    <property type="entry name" value="HisKA"/>
    <property type="match status" value="1"/>
</dbReference>
<accession>A0A6S6T8N6</accession>
<dbReference type="InterPro" id="IPR036890">
    <property type="entry name" value="HATPase_C_sf"/>
</dbReference>
<feature type="transmembrane region" description="Helical" evidence="4">
    <location>
        <begin position="146"/>
        <end position="166"/>
    </location>
</feature>
<dbReference type="AlphaFoldDB" id="A0A6S6T8N6"/>
<dbReference type="GO" id="GO:0000155">
    <property type="term" value="F:phosphorelay sensor kinase activity"/>
    <property type="evidence" value="ECO:0007669"/>
    <property type="project" value="InterPro"/>
</dbReference>
<dbReference type="InterPro" id="IPR004358">
    <property type="entry name" value="Sig_transdc_His_kin-like_C"/>
</dbReference>
<dbReference type="EC" id="2.7.13.3" evidence="2"/>
<evidence type="ECO:0000256" key="3">
    <source>
        <dbReference type="ARBA" id="ARBA00022553"/>
    </source>
</evidence>
<dbReference type="CDD" id="cd00075">
    <property type="entry name" value="HATPase"/>
    <property type="match status" value="1"/>
</dbReference>
<organism evidence="6">
    <name type="scientific">uncultured Thiotrichaceae bacterium</name>
    <dbReference type="NCBI Taxonomy" id="298394"/>
    <lineage>
        <taxon>Bacteria</taxon>
        <taxon>Pseudomonadati</taxon>
        <taxon>Pseudomonadota</taxon>
        <taxon>Gammaproteobacteria</taxon>
        <taxon>Thiotrichales</taxon>
        <taxon>Thiotrichaceae</taxon>
        <taxon>environmental samples</taxon>
    </lineage>
</organism>
<dbReference type="PRINTS" id="PR00344">
    <property type="entry name" value="BCTRLSENSOR"/>
</dbReference>
<dbReference type="Pfam" id="PF25323">
    <property type="entry name" value="6TM_PilS"/>
    <property type="match status" value="1"/>
</dbReference>
<evidence type="ECO:0000313" key="6">
    <source>
        <dbReference type="EMBL" id="CAA6811760.1"/>
    </source>
</evidence>
<keyword evidence="4" id="KW-0472">Membrane</keyword>
<name>A0A6S6T8N6_9GAMM</name>
<dbReference type="InterPro" id="IPR005467">
    <property type="entry name" value="His_kinase_dom"/>
</dbReference>
<dbReference type="Gene3D" id="3.30.565.10">
    <property type="entry name" value="Histidine kinase-like ATPase, C-terminal domain"/>
    <property type="match status" value="1"/>
</dbReference>
<gene>
    <name evidence="6" type="ORF">HELGO_WM38320</name>
</gene>
<keyword evidence="4" id="KW-1133">Transmembrane helix</keyword>
<proteinExistence type="predicted"/>
<dbReference type="SUPFAM" id="SSF55874">
    <property type="entry name" value="ATPase domain of HSP90 chaperone/DNA topoisomerase II/histidine kinase"/>
    <property type="match status" value="1"/>
</dbReference>
<feature type="transmembrane region" description="Helical" evidence="4">
    <location>
        <begin position="73"/>
        <end position="94"/>
    </location>
</feature>
<dbReference type="InterPro" id="IPR036097">
    <property type="entry name" value="HisK_dim/P_sf"/>
</dbReference>
<dbReference type="InterPro" id="IPR003594">
    <property type="entry name" value="HATPase_dom"/>
</dbReference>
<keyword evidence="3" id="KW-0597">Phosphoprotein</keyword>
<dbReference type="Gene3D" id="1.10.287.130">
    <property type="match status" value="1"/>
</dbReference>
<feature type="transmembrane region" description="Helical" evidence="4">
    <location>
        <begin position="178"/>
        <end position="195"/>
    </location>
</feature>
<feature type="transmembrane region" description="Helical" evidence="4">
    <location>
        <begin position="44"/>
        <end position="66"/>
    </location>
</feature>
<dbReference type="PANTHER" id="PTHR43065">
    <property type="entry name" value="SENSOR HISTIDINE KINASE"/>
    <property type="match status" value="1"/>
</dbReference>
<feature type="domain" description="Histidine kinase" evidence="5">
    <location>
        <begin position="343"/>
        <end position="555"/>
    </location>
</feature>